<comment type="subcellular location">
    <subcellularLocation>
        <location evidence="1">Cytoplasm</location>
    </subcellularLocation>
</comment>
<organism evidence="19 20">
    <name type="scientific">Claviceps pusilla</name>
    <dbReference type="NCBI Taxonomy" id="123648"/>
    <lineage>
        <taxon>Eukaryota</taxon>
        <taxon>Fungi</taxon>
        <taxon>Dikarya</taxon>
        <taxon>Ascomycota</taxon>
        <taxon>Pezizomycotina</taxon>
        <taxon>Sordariomycetes</taxon>
        <taxon>Hypocreomycetidae</taxon>
        <taxon>Hypocreales</taxon>
        <taxon>Clavicipitaceae</taxon>
        <taxon>Claviceps</taxon>
    </lineage>
</organism>
<dbReference type="SUPFAM" id="SSF48256">
    <property type="entry name" value="Citrate synthase"/>
    <property type="match status" value="1"/>
</dbReference>
<dbReference type="FunFam" id="1.10.230.10:FF:000005">
    <property type="entry name" value="ATP-citrate synthase subunit 1"/>
    <property type="match status" value="1"/>
</dbReference>
<comment type="catalytic activity">
    <reaction evidence="12">
        <text>oxaloacetate + acetyl-CoA + ADP + phosphate = citrate + ATP + CoA</text>
        <dbReference type="Rhea" id="RHEA:21160"/>
        <dbReference type="ChEBI" id="CHEBI:16452"/>
        <dbReference type="ChEBI" id="CHEBI:16947"/>
        <dbReference type="ChEBI" id="CHEBI:30616"/>
        <dbReference type="ChEBI" id="CHEBI:43474"/>
        <dbReference type="ChEBI" id="CHEBI:57287"/>
        <dbReference type="ChEBI" id="CHEBI:57288"/>
        <dbReference type="ChEBI" id="CHEBI:456216"/>
        <dbReference type="EC" id="2.3.3.8"/>
    </reaction>
</comment>
<dbReference type="PANTHER" id="PTHR23118">
    <property type="entry name" value="ATP-CITRATE SYNTHASE"/>
    <property type="match status" value="1"/>
</dbReference>
<evidence type="ECO:0000256" key="16">
    <source>
        <dbReference type="ARBA" id="ARBA00076189"/>
    </source>
</evidence>
<feature type="domain" description="CoA-binding" evidence="18">
    <location>
        <begin position="39"/>
        <end position="148"/>
    </location>
</feature>
<dbReference type="Gene3D" id="1.10.230.10">
    <property type="entry name" value="Cytochrome P450-Terp, domain 2"/>
    <property type="match status" value="1"/>
</dbReference>
<dbReference type="GO" id="GO:0003878">
    <property type="term" value="F:ATP citrate synthase activity"/>
    <property type="evidence" value="ECO:0007669"/>
    <property type="project" value="UniProtKB-EC"/>
</dbReference>
<evidence type="ECO:0000256" key="8">
    <source>
        <dbReference type="ARBA" id="ARBA00022741"/>
    </source>
</evidence>
<comment type="caution">
    <text evidence="19">The sequence shown here is derived from an EMBL/GenBank/DDBJ whole genome shotgun (WGS) entry which is preliminary data.</text>
</comment>
<evidence type="ECO:0000256" key="3">
    <source>
        <dbReference type="ARBA" id="ARBA00022490"/>
    </source>
</evidence>
<dbReference type="Pfam" id="PF00549">
    <property type="entry name" value="Ligase_CoA"/>
    <property type="match status" value="1"/>
</dbReference>
<comment type="function">
    <text evidence="13">Catalyzes the formation of cytosolic acetyl-CoA, which is mainly used for the biosynthesis of fatty acids and sterols.</text>
</comment>
<evidence type="ECO:0000256" key="13">
    <source>
        <dbReference type="ARBA" id="ARBA00054002"/>
    </source>
</evidence>
<evidence type="ECO:0000256" key="7">
    <source>
        <dbReference type="ARBA" id="ARBA00022723"/>
    </source>
</evidence>
<evidence type="ECO:0000256" key="5">
    <source>
        <dbReference type="ARBA" id="ARBA00022553"/>
    </source>
</evidence>
<comment type="similarity">
    <text evidence="14">Belongs to the succinate/malate CoA ligase alpha subunit family.</text>
</comment>
<dbReference type="FunFam" id="3.40.50.261:FF:000003">
    <property type="entry name" value="ATP-citrate synthase subunit"/>
    <property type="match status" value="1"/>
</dbReference>
<dbReference type="GO" id="GO:0006085">
    <property type="term" value="P:acetyl-CoA biosynthetic process"/>
    <property type="evidence" value="ECO:0007669"/>
    <property type="project" value="TreeGrafter"/>
</dbReference>
<evidence type="ECO:0000313" key="20">
    <source>
        <dbReference type="Proteomes" id="UP000748025"/>
    </source>
</evidence>
<reference evidence="19" key="1">
    <citation type="journal article" date="2020" name="bioRxiv">
        <title>Whole genome comparisons of ergot fungi reveals the divergence and evolution of species within the genus Claviceps are the result of varying mechanisms driving genome evolution and host range expansion.</title>
        <authorList>
            <person name="Wyka S.A."/>
            <person name="Mondo S.J."/>
            <person name="Liu M."/>
            <person name="Dettman J."/>
            <person name="Nalam V."/>
            <person name="Broders K.D."/>
        </authorList>
    </citation>
    <scope>NUCLEOTIDE SEQUENCE</scope>
    <source>
        <strain evidence="19">CCC 602</strain>
    </source>
</reference>
<evidence type="ECO:0000256" key="4">
    <source>
        <dbReference type="ARBA" id="ARBA00022516"/>
    </source>
</evidence>
<keyword evidence="3" id="KW-0963">Cytoplasm</keyword>
<dbReference type="SUPFAM" id="SSF51735">
    <property type="entry name" value="NAD(P)-binding Rossmann-fold domains"/>
    <property type="match status" value="1"/>
</dbReference>
<evidence type="ECO:0000256" key="1">
    <source>
        <dbReference type="ARBA" id="ARBA00004496"/>
    </source>
</evidence>
<keyword evidence="20" id="KW-1185">Reference proteome</keyword>
<evidence type="ECO:0000256" key="9">
    <source>
        <dbReference type="ARBA" id="ARBA00022840"/>
    </source>
</evidence>
<keyword evidence="11" id="KW-0443">Lipid metabolism</keyword>
<evidence type="ECO:0000256" key="14">
    <source>
        <dbReference type="ARBA" id="ARBA00060724"/>
    </source>
</evidence>
<dbReference type="InterPro" id="IPR003781">
    <property type="entry name" value="CoA-bd"/>
</dbReference>
<dbReference type="EMBL" id="SRPW01002124">
    <property type="protein sequence ID" value="KAG5995645.1"/>
    <property type="molecule type" value="Genomic_DNA"/>
</dbReference>
<dbReference type="GO" id="GO:0046872">
    <property type="term" value="F:metal ion binding"/>
    <property type="evidence" value="ECO:0007669"/>
    <property type="project" value="UniProtKB-KW"/>
</dbReference>
<evidence type="ECO:0000313" key="19">
    <source>
        <dbReference type="EMBL" id="KAG5995645.1"/>
    </source>
</evidence>
<dbReference type="PANTHER" id="PTHR23118:SF42">
    <property type="entry name" value="ATP-CITRATE SYNTHASE"/>
    <property type="match status" value="1"/>
</dbReference>
<evidence type="ECO:0000256" key="6">
    <source>
        <dbReference type="ARBA" id="ARBA00022679"/>
    </source>
</evidence>
<dbReference type="PROSITE" id="PS01216">
    <property type="entry name" value="SUCCINYL_COA_LIG_1"/>
    <property type="match status" value="1"/>
</dbReference>
<dbReference type="InterPro" id="IPR016143">
    <property type="entry name" value="Citrate_synth-like_sm_a-sub"/>
</dbReference>
<dbReference type="InterPro" id="IPR016142">
    <property type="entry name" value="Citrate_synth-like_lrg_a-sub"/>
</dbReference>
<keyword evidence="10" id="KW-0460">Magnesium</keyword>
<dbReference type="InterPro" id="IPR017440">
    <property type="entry name" value="Cit_synth/succinyl-CoA_lig_AS"/>
</dbReference>
<keyword evidence="4" id="KW-0444">Lipid biosynthesis</keyword>
<dbReference type="InterPro" id="IPR002020">
    <property type="entry name" value="Citrate_synthase"/>
</dbReference>
<evidence type="ECO:0000256" key="11">
    <source>
        <dbReference type="ARBA" id="ARBA00023098"/>
    </source>
</evidence>
<comment type="subunit">
    <text evidence="15">Composed of two subunits.</text>
</comment>
<keyword evidence="6" id="KW-0808">Transferase</keyword>
<evidence type="ECO:0000256" key="15">
    <source>
        <dbReference type="ARBA" id="ARBA00062455"/>
    </source>
</evidence>
<dbReference type="PROSITE" id="PS01217">
    <property type="entry name" value="SUCCINYL_COA_LIG_3"/>
    <property type="match status" value="1"/>
</dbReference>
<keyword evidence="9" id="KW-0067">ATP-binding</keyword>
<dbReference type="PROSITE" id="PS00399">
    <property type="entry name" value="SUCCINYL_COA_LIG_2"/>
    <property type="match status" value="1"/>
</dbReference>
<dbReference type="InterPro" id="IPR036291">
    <property type="entry name" value="NAD(P)-bd_dom_sf"/>
</dbReference>
<evidence type="ECO:0000256" key="12">
    <source>
        <dbReference type="ARBA" id="ARBA00047593"/>
    </source>
</evidence>
<dbReference type="Gene3D" id="3.40.50.720">
    <property type="entry name" value="NAD(P)-binding Rossmann-like Domain"/>
    <property type="match status" value="1"/>
</dbReference>
<dbReference type="FunFam" id="3.40.50.720:FF:000024">
    <property type="entry name" value="Probable ATP-citrate synthase"/>
    <property type="match status" value="1"/>
</dbReference>
<dbReference type="AlphaFoldDB" id="A0A9P7SXX2"/>
<dbReference type="InterPro" id="IPR017866">
    <property type="entry name" value="Succ-CoA_synthase_bsu_CS"/>
</dbReference>
<dbReference type="Pfam" id="PF02629">
    <property type="entry name" value="CoA_binding"/>
    <property type="match status" value="1"/>
</dbReference>
<evidence type="ECO:0000256" key="2">
    <source>
        <dbReference type="ARBA" id="ARBA00012639"/>
    </source>
</evidence>
<keyword evidence="5" id="KW-0597">Phosphoprotein</keyword>
<dbReference type="Gene3D" id="1.10.580.10">
    <property type="entry name" value="Citrate Synthase, domain 1"/>
    <property type="match status" value="1"/>
</dbReference>
<evidence type="ECO:0000256" key="10">
    <source>
        <dbReference type="ARBA" id="ARBA00022842"/>
    </source>
</evidence>
<evidence type="ECO:0000256" key="17">
    <source>
        <dbReference type="ARBA" id="ARBA00083544"/>
    </source>
</evidence>
<proteinExistence type="inferred from homology"/>
<dbReference type="InterPro" id="IPR016102">
    <property type="entry name" value="Succinyl-CoA_synth-like"/>
</dbReference>
<dbReference type="InterPro" id="IPR036969">
    <property type="entry name" value="Citrate_synthase_sf"/>
</dbReference>
<gene>
    <name evidence="19" type="ORF">E4U43_003003</name>
</gene>
<dbReference type="Pfam" id="PF00285">
    <property type="entry name" value="Citrate_synt"/>
    <property type="match status" value="1"/>
</dbReference>
<evidence type="ECO:0000259" key="18">
    <source>
        <dbReference type="SMART" id="SM00881"/>
    </source>
</evidence>
<accession>A0A9P7SXX2</accession>
<keyword evidence="7" id="KW-0479">Metal-binding</keyword>
<protein>
    <recommendedName>
        <fullName evidence="2">ATP citrate synthase</fullName>
        <ecNumber evidence="2">2.3.3.8</ecNumber>
    </recommendedName>
    <alternativeName>
        <fullName evidence="16">ATP-citrate (pro-S-)-lyase 1</fullName>
    </alternativeName>
    <alternativeName>
        <fullName evidence="17">Citrate cleavage enzyme subunit 1</fullName>
    </alternativeName>
</protein>
<dbReference type="InterPro" id="IPR033847">
    <property type="entry name" value="Citrt_syn/SCS-alpha_CS"/>
</dbReference>
<dbReference type="SMART" id="SM00881">
    <property type="entry name" value="CoA_binding"/>
    <property type="match status" value="1"/>
</dbReference>
<dbReference type="GO" id="GO:0005829">
    <property type="term" value="C:cytosol"/>
    <property type="evidence" value="ECO:0007669"/>
    <property type="project" value="TreeGrafter"/>
</dbReference>
<dbReference type="Gene3D" id="3.40.50.261">
    <property type="entry name" value="Succinyl-CoA synthetase domains"/>
    <property type="match status" value="1"/>
</dbReference>
<keyword evidence="8" id="KW-0547">Nucleotide-binding</keyword>
<dbReference type="Proteomes" id="UP000748025">
    <property type="component" value="Unassembled WGS sequence"/>
</dbReference>
<dbReference type="CDD" id="cd06100">
    <property type="entry name" value="CCL_ACL-C"/>
    <property type="match status" value="1"/>
</dbReference>
<dbReference type="OrthoDB" id="3261737at2759"/>
<dbReference type="GO" id="GO:0006633">
    <property type="term" value="P:fatty acid biosynthetic process"/>
    <property type="evidence" value="ECO:0007669"/>
    <property type="project" value="TreeGrafter"/>
</dbReference>
<sequence>MAQATSTGANGANGLSANDKIQRFAAPSRPLSPLPEHALFNDKTRCFVYGLQPRAVQGMLDFDFICKRKNPSVAGIIYTFGGQFVSKMYWGTSETLLPVYQQVEKAMSKHPDVDVVVNFASSRSVYSSTLELMQFPQVKTIAIIAEGVPERVSEWDLIHKKVKICQLTRHQNQRAREIAHIAKKKGINIIGPATVGGIKPGSFKIGNTGGMMDNIVASKLYRKGSVGYVSKSGGMSNELNNIISQTTDGVYEGIAIGGDRYPGTTFIDHMLRYQADPDCKILVLLGEVGGVEEYKVIDAVKKGIITKPIVAWAIGTCASMFKTEVQFGHAGSFANSQLETAATKNKTMREAGFYVPNTFEDMPSVLKEVYDKLVKEGTIVPQPEPAVPKIPIDYSWAQELGLIRKPAAFISTISDDRGQELLYAGMPISDVFKEDIGIGGVMSLLWFRRRLPDYASKFLEMVLMLTADHGPAVSGAMNTIITTRAGKDLISALVSGLLTIGSRFGGALDGAADEFTRAFDKGLSPREFVDSMRKANKLIPGIGHRIKSRNNRDLRVELVKEYVIAKFPSHKLLDYALAVETVTTSKKDNLILNVDGCIAVCFVDLLRNCGAFSAEEAEDYLKMGVLNGLFVLGRSIGLIAHFLDQKRLRTGLYRHPWDDITYLLPNLREGRPGAEGRVEVQV</sequence>
<dbReference type="InterPro" id="IPR005811">
    <property type="entry name" value="SUCC_ACL_C"/>
</dbReference>
<dbReference type="EC" id="2.3.3.8" evidence="2"/>
<name>A0A9P7SXX2_9HYPO</name>
<dbReference type="GO" id="GO:0005524">
    <property type="term" value="F:ATP binding"/>
    <property type="evidence" value="ECO:0007669"/>
    <property type="project" value="UniProtKB-KW"/>
</dbReference>